<gene>
    <name evidence="2" type="ORF">OLC1_LOCUS9937</name>
</gene>
<reference evidence="2" key="1">
    <citation type="submission" date="2023-03" db="EMBL/GenBank/DDBJ databases">
        <authorList>
            <person name="Julca I."/>
        </authorList>
    </citation>
    <scope>NUCLEOTIDE SEQUENCE</scope>
</reference>
<sequence>MQEKKKVLEDPKHKKADTKASKSKFIMPKPIPKWRPRVASQAGTNKVSTLGLSAKEKEAVAIDLEGNHKVNKIIEPAKMISTSQENNGKHEETLEQEKQLAVLQQRAVREEETSINPDSRKLNSSLYEAQDIFSDFVINETLMTCKEQVLSWDDGHVGRISTDENEEDICHR</sequence>
<organism evidence="2 3">
    <name type="scientific">Oldenlandia corymbosa var. corymbosa</name>
    <dbReference type="NCBI Taxonomy" id="529605"/>
    <lineage>
        <taxon>Eukaryota</taxon>
        <taxon>Viridiplantae</taxon>
        <taxon>Streptophyta</taxon>
        <taxon>Embryophyta</taxon>
        <taxon>Tracheophyta</taxon>
        <taxon>Spermatophyta</taxon>
        <taxon>Magnoliopsida</taxon>
        <taxon>eudicotyledons</taxon>
        <taxon>Gunneridae</taxon>
        <taxon>Pentapetalae</taxon>
        <taxon>asterids</taxon>
        <taxon>lamiids</taxon>
        <taxon>Gentianales</taxon>
        <taxon>Rubiaceae</taxon>
        <taxon>Rubioideae</taxon>
        <taxon>Spermacoceae</taxon>
        <taxon>Hedyotis-Oldenlandia complex</taxon>
        <taxon>Oldenlandia</taxon>
    </lineage>
</organism>
<keyword evidence="3" id="KW-1185">Reference proteome</keyword>
<evidence type="ECO:0000313" key="2">
    <source>
        <dbReference type="EMBL" id="CAI9100015.1"/>
    </source>
</evidence>
<dbReference type="EMBL" id="OX459120">
    <property type="protein sequence ID" value="CAI9100015.1"/>
    <property type="molecule type" value="Genomic_DNA"/>
</dbReference>
<evidence type="ECO:0000256" key="1">
    <source>
        <dbReference type="SAM" id="MobiDB-lite"/>
    </source>
</evidence>
<protein>
    <submittedName>
        <fullName evidence="2">OLC1v1036932C1</fullName>
    </submittedName>
</protein>
<evidence type="ECO:0000313" key="3">
    <source>
        <dbReference type="Proteomes" id="UP001161247"/>
    </source>
</evidence>
<feature type="compositionally biased region" description="Basic and acidic residues" evidence="1">
    <location>
        <begin position="1"/>
        <end position="20"/>
    </location>
</feature>
<name>A0AAV1CWK1_OLDCO</name>
<dbReference type="AlphaFoldDB" id="A0AAV1CWK1"/>
<accession>A0AAV1CWK1</accession>
<feature type="region of interest" description="Disordered" evidence="1">
    <location>
        <begin position="1"/>
        <end position="44"/>
    </location>
</feature>
<dbReference type="Proteomes" id="UP001161247">
    <property type="component" value="Chromosome 3"/>
</dbReference>
<proteinExistence type="predicted"/>